<dbReference type="EMBL" id="KQ459302">
    <property type="protein sequence ID" value="KPJ01785.1"/>
    <property type="molecule type" value="Genomic_DNA"/>
</dbReference>
<proteinExistence type="predicted"/>
<accession>A0A194Q9W7</accession>
<sequence length="97" mass="10548">MGNPQGPGGKLRHSLIFLQIQYPSTKVVHDLEENDVTASIDAAWERCGATGTTPISELSQPKPVVTWPAARRLLPAIVFQLASPKFVIQSIGIQFIP</sequence>
<organism evidence="1 2">
    <name type="scientific">Papilio xuthus</name>
    <name type="common">Asian swallowtail butterfly</name>
    <dbReference type="NCBI Taxonomy" id="66420"/>
    <lineage>
        <taxon>Eukaryota</taxon>
        <taxon>Metazoa</taxon>
        <taxon>Ecdysozoa</taxon>
        <taxon>Arthropoda</taxon>
        <taxon>Hexapoda</taxon>
        <taxon>Insecta</taxon>
        <taxon>Pterygota</taxon>
        <taxon>Neoptera</taxon>
        <taxon>Endopterygota</taxon>
        <taxon>Lepidoptera</taxon>
        <taxon>Glossata</taxon>
        <taxon>Ditrysia</taxon>
        <taxon>Papilionoidea</taxon>
        <taxon>Papilionidae</taxon>
        <taxon>Papilioninae</taxon>
        <taxon>Papilio</taxon>
    </lineage>
</organism>
<gene>
    <name evidence="1" type="ORF">RR46_06081</name>
</gene>
<reference evidence="1 2" key="1">
    <citation type="journal article" date="2015" name="Nat. Commun.">
        <title>Outbred genome sequencing and CRISPR/Cas9 gene editing in butterflies.</title>
        <authorList>
            <person name="Li X."/>
            <person name="Fan D."/>
            <person name="Zhang W."/>
            <person name="Liu G."/>
            <person name="Zhang L."/>
            <person name="Zhao L."/>
            <person name="Fang X."/>
            <person name="Chen L."/>
            <person name="Dong Y."/>
            <person name="Chen Y."/>
            <person name="Ding Y."/>
            <person name="Zhao R."/>
            <person name="Feng M."/>
            <person name="Zhu Y."/>
            <person name="Feng Y."/>
            <person name="Jiang X."/>
            <person name="Zhu D."/>
            <person name="Xiang H."/>
            <person name="Feng X."/>
            <person name="Li S."/>
            <person name="Wang J."/>
            <person name="Zhang G."/>
            <person name="Kronforst M.R."/>
            <person name="Wang W."/>
        </authorList>
    </citation>
    <scope>NUCLEOTIDE SEQUENCE [LARGE SCALE GENOMIC DNA]</scope>
    <source>
        <strain evidence="1">Ya'a_city_454_Px</strain>
        <tissue evidence="1">Whole body</tissue>
    </source>
</reference>
<name>A0A194Q9W7_PAPXU</name>
<dbReference type="Proteomes" id="UP000053268">
    <property type="component" value="Unassembled WGS sequence"/>
</dbReference>
<keyword evidence="2" id="KW-1185">Reference proteome</keyword>
<protein>
    <submittedName>
        <fullName evidence="1">Uncharacterized protein</fullName>
    </submittedName>
</protein>
<dbReference type="AlphaFoldDB" id="A0A194Q9W7"/>
<evidence type="ECO:0000313" key="1">
    <source>
        <dbReference type="EMBL" id="KPJ01785.1"/>
    </source>
</evidence>
<evidence type="ECO:0000313" key="2">
    <source>
        <dbReference type="Proteomes" id="UP000053268"/>
    </source>
</evidence>